<dbReference type="KEGG" id="tet:TTHERM_00424580"/>
<feature type="domain" description="EGF-like" evidence="2">
    <location>
        <begin position="744"/>
        <end position="774"/>
    </location>
</feature>
<feature type="domain" description="EGF-like" evidence="2">
    <location>
        <begin position="818"/>
        <end position="848"/>
    </location>
</feature>
<feature type="transmembrane region" description="Helical" evidence="1">
    <location>
        <begin position="1779"/>
        <end position="1799"/>
    </location>
</feature>
<feature type="domain" description="EGF-like" evidence="2">
    <location>
        <begin position="1266"/>
        <end position="1296"/>
    </location>
</feature>
<feature type="transmembrane region" description="Helical" evidence="1">
    <location>
        <begin position="1877"/>
        <end position="1896"/>
    </location>
</feature>
<dbReference type="InterPro" id="IPR006212">
    <property type="entry name" value="Furin_repeat"/>
</dbReference>
<feature type="domain" description="EGF-like" evidence="2">
    <location>
        <begin position="966"/>
        <end position="996"/>
    </location>
</feature>
<keyword evidence="4" id="KW-1185">Reference proteome</keyword>
<accession>Q23AK2</accession>
<dbReference type="InterPro" id="IPR000742">
    <property type="entry name" value="EGF"/>
</dbReference>
<sequence>MNQGKCEKCSDFCDKCSSSTNCQNCQQGYFLSQDGTCNLCDTEKGHFIKEDKCLKCKAGCNLCVDENTCADDIKCDERQRQIFDKTLKKCVQCLWDKQKNKCIEKCTENQLYLKDQMTCSQCFYYKNECLLKCPSKHFANQQNQCVPCHSTCAECKGPNSNQCSQCQSPNLLQDDKTCSRCESRSYFDTQKNTCVKCHYKCQSCNGPNIQDCLTCSESLIYSEKTNQCENLEETQKLLEEKQKFQHSECEDSGLDCDSIFESIQKEKSGAIYKKINDVYRFSFFNEQGDITATYLLPSTFQTLNKFSQYFIENNVLYIFTQGQSVYQTLDFTILESGNQNYYQQISYPKNMKYSCQISNMQVYKQDQFYYTCESGFGFVVYNSSFQNLFKAGQYYSISSLLTEKNFFAFDNNLCYNNQQSKIDFGTKQMVNVDLQNSIFIVNYKLVNFQSSGGKTSIKYSVDLGYNSEEAFMSNVITFGNIKVIFSYDYNQSKVRYFNAQNFSEFKVVKGDQIKIQDYLSIIQYQNIVFIGQNQYIITLINQTQINVKKVNFQYPKSYQLNYANFERFNFKKYQTFEVKQGSNQYITKLNYMYQFCLEGCQTCLNSSQCSVCMEPYYLDYSLKCVLTCPDTYAPDKTSGKCICIGGQIETAQNKCQCQDGYSFLNSICVKCPDNCQVCSSSTVCTVCANPYLLVFNKQCADSCPDTYEKDQNNSTCVCGSNKTETNNTCICNQGYILEGNVCNPCPQNCQICSSTTQCTTCVKDYYLDYKFQCGSECPPTYQKNSNMICSCLGGSKENSQNQCICDSGQVLENGTCVSCSSNCLMCSSSTTCTQCSNNTYLSFDNTCINNCQDTFLADDTNRKCYCPENESVNNDGKCDCSLGFYRVNDKCSPCPQNCGSCDSNGCQKCKQGFYFDYNKDCVSNCPETYHVDQDQQNCVCGTDQQEIDHKCSCPDKQVFENGKCVNCNSNCQQCSSSTTCQKCDPSYVLAYNQICLTECPQTYEKNSDSTCICGQNKQEINQKCSCIKGFFERDNNCLACISSCDVCSNENDCQKCSINSYLNYMNKCESDCPATFIKDDLNLICVCPTNFRLQDDKCVCDTGYSYVSGNCIKCPQNCDSCSSENTCIKCTPNYFLDFNNTCNTDCPTTYIKNSNTFQCQCGQGQTENTDKHICECNKGFFPNEQGQCQQCIQNCQVCQNGTECLKCEDKFFLDTKNNCVSKCPQTFQEDLQNMICVCPNNSTLNSDICTCEQDFEMQLDNTCKLKCSSFCESCSVAGECDVCQGGYYMNFDFTCINKCPETYIENQQTRTCDCDQLAELINVSEYEKKCVCPANQLYQEGNKCLSCISNCQKCSNGNTCDKCIEGFYLHNDGKCGNCDTKNGYFIKDEQKCGKCKYQCPECSDEVTCNVDLICNFDEKYDPIKKECIKCIYDLDNKKCVDKCTDQQFYQPDQMRCSQCFYLNDQCVISCPVRYFVGDKNICIKCHDSCLKCKGKQENECTECENPLQLQKNNQCLRCPEKEFLNLQNNKCEKCDQSCKFCTGKTINDCSLCEDNLKPSLLYKGRCIDDIQIEDEIDYKKKTIYSECQGNEDECKQQYETSKMLSTIAFFLNLGSLLLLGACLIFCPVINSICWYYIQIQQILGNHVYFEKANIYYMNVGFLRNHQIYNVFNLISFNSLQKDQDLLLEINKFSFLFKLQNLYNHFLQNFFYQLVSFSLLLCLILIFFLLRNKYTLAYKVNNYINLNMLIRYFMIAVNCFVVYTLFVIKNGVALEQGNIAIISIVFLIYILLQIFSIFILKSRSIFPIASTVRVLQYGIDQNKTNQFLFWQIFEVRKIVCILIQILYINGKGNGFIILSIFAVFTIYLVVSTPFKYRICQVSAIFTEFTVMLLLILFELMTNRQQYSIDTSTAQSIAISYIALSLILSFYYIGLAIHYIIKYLKELRQKSKQNLGTNLQDQSQSQAQISSIEMNNIQKSLIKVSWKQMEHQTQQKNL</sequence>
<feature type="domain" description="EGF-like" evidence="2">
    <location>
        <begin position="595"/>
        <end position="625"/>
    </location>
</feature>
<feature type="domain" description="EGF-like" evidence="2">
    <location>
        <begin position="776"/>
        <end position="817"/>
    </location>
</feature>
<dbReference type="SMART" id="SM00261">
    <property type="entry name" value="FU"/>
    <property type="match status" value="18"/>
</dbReference>
<dbReference type="Proteomes" id="UP000009168">
    <property type="component" value="Unassembled WGS sequence"/>
</dbReference>
<keyword evidence="1" id="KW-1133">Transmembrane helix</keyword>
<dbReference type="InterPro" id="IPR009030">
    <property type="entry name" value="Growth_fac_rcpt_cys_sf"/>
</dbReference>
<feature type="domain" description="EGF-like" evidence="2">
    <location>
        <begin position="1067"/>
        <end position="1099"/>
    </location>
</feature>
<dbReference type="eggNOG" id="KOG3525">
    <property type="taxonomic scope" value="Eukaryota"/>
</dbReference>
<evidence type="ECO:0000256" key="1">
    <source>
        <dbReference type="SAM" id="Phobius"/>
    </source>
</evidence>
<organism evidence="3 4">
    <name type="scientific">Tetrahymena thermophila (strain SB210)</name>
    <dbReference type="NCBI Taxonomy" id="312017"/>
    <lineage>
        <taxon>Eukaryota</taxon>
        <taxon>Sar</taxon>
        <taxon>Alveolata</taxon>
        <taxon>Ciliophora</taxon>
        <taxon>Intramacronucleata</taxon>
        <taxon>Oligohymenophorea</taxon>
        <taxon>Hymenostomatida</taxon>
        <taxon>Tetrahymenina</taxon>
        <taxon>Tetrahymenidae</taxon>
        <taxon>Tetrahymena</taxon>
    </lineage>
</organism>
<feature type="domain" description="EGF-like" evidence="2">
    <location>
        <begin position="627"/>
        <end position="669"/>
    </location>
</feature>
<dbReference type="PANTHER" id="PTHR15332:SF175">
    <property type="entry name" value="PROPROTEIN CONVERTASE SUBTILISIN_KEXIN TYPE 5-LIKE"/>
    <property type="match status" value="1"/>
</dbReference>
<reference evidence="4" key="1">
    <citation type="journal article" date="2006" name="PLoS Biol.">
        <title>Macronuclear genome sequence of the ciliate Tetrahymena thermophila, a model eukaryote.</title>
        <authorList>
            <person name="Eisen J.A."/>
            <person name="Coyne R.S."/>
            <person name="Wu M."/>
            <person name="Wu D."/>
            <person name="Thiagarajan M."/>
            <person name="Wortman J.R."/>
            <person name="Badger J.H."/>
            <person name="Ren Q."/>
            <person name="Amedeo P."/>
            <person name="Jones K.M."/>
            <person name="Tallon L.J."/>
            <person name="Delcher A.L."/>
            <person name="Salzberg S.L."/>
            <person name="Silva J.C."/>
            <person name="Haas B.J."/>
            <person name="Majoros W.H."/>
            <person name="Farzad M."/>
            <person name="Carlton J.M."/>
            <person name="Smith R.K. Jr."/>
            <person name="Garg J."/>
            <person name="Pearlman R.E."/>
            <person name="Karrer K.M."/>
            <person name="Sun L."/>
            <person name="Manning G."/>
            <person name="Elde N.C."/>
            <person name="Turkewitz A.P."/>
            <person name="Asai D.J."/>
            <person name="Wilkes D.E."/>
            <person name="Wang Y."/>
            <person name="Cai H."/>
            <person name="Collins K."/>
            <person name="Stewart B.A."/>
            <person name="Lee S.R."/>
            <person name="Wilamowska K."/>
            <person name="Weinberg Z."/>
            <person name="Ruzzo W.L."/>
            <person name="Wloga D."/>
            <person name="Gaertig J."/>
            <person name="Frankel J."/>
            <person name="Tsao C.-C."/>
            <person name="Gorovsky M.A."/>
            <person name="Keeling P.J."/>
            <person name="Waller R.F."/>
            <person name="Patron N.J."/>
            <person name="Cherry J.M."/>
            <person name="Stover N.A."/>
            <person name="Krieger C.J."/>
            <person name="del Toro C."/>
            <person name="Ryder H.F."/>
            <person name="Williamson S.C."/>
            <person name="Barbeau R.A."/>
            <person name="Hamilton E.P."/>
            <person name="Orias E."/>
        </authorList>
    </citation>
    <scope>NUCLEOTIDE SEQUENCE [LARGE SCALE GENOMIC DNA]</scope>
    <source>
        <strain evidence="4">SB210</strain>
    </source>
</reference>
<proteinExistence type="predicted"/>
<feature type="transmembrane region" description="Helical" evidence="1">
    <location>
        <begin position="1916"/>
        <end position="1939"/>
    </location>
</feature>
<dbReference type="OrthoDB" id="10035969at2759"/>
<dbReference type="SUPFAM" id="SSF57184">
    <property type="entry name" value="Growth factor receptor domain"/>
    <property type="match status" value="12"/>
</dbReference>
<dbReference type="PANTHER" id="PTHR15332">
    <property type="entry name" value="PROPROTEIN CONVERTASE SUBTILISIN_KEXIN TYPE 5-LIKE"/>
    <property type="match status" value="1"/>
</dbReference>
<dbReference type="CDD" id="cd00064">
    <property type="entry name" value="FU"/>
    <property type="match status" value="2"/>
</dbReference>
<dbReference type="RefSeq" id="XP_001013735.2">
    <property type="nucleotide sequence ID" value="XM_001013735.2"/>
</dbReference>
<name>Q23AK2_TETTS</name>
<gene>
    <name evidence="3" type="ORF">TTHERM_00424580</name>
</gene>
<evidence type="ECO:0000313" key="4">
    <source>
        <dbReference type="Proteomes" id="UP000009168"/>
    </source>
</evidence>
<feature type="domain" description="EGF-like" evidence="2">
    <location>
        <begin position="670"/>
        <end position="700"/>
    </location>
</feature>
<feature type="transmembrane region" description="Helical" evidence="1">
    <location>
        <begin position="1609"/>
        <end position="1637"/>
    </location>
</feature>
<dbReference type="GeneID" id="7845629"/>
<feature type="domain" description="EGF-like" evidence="2">
    <location>
        <begin position="8"/>
        <end position="38"/>
    </location>
</feature>
<dbReference type="Gene3D" id="2.10.220.10">
    <property type="entry name" value="Hormone Receptor, Insulin-like Growth Factor Receptor 1, Chain A, domain 2"/>
    <property type="match status" value="11"/>
</dbReference>
<keyword evidence="1" id="KW-0472">Membrane</keyword>
<evidence type="ECO:0000313" key="3">
    <source>
        <dbReference type="EMBL" id="EAR93490.2"/>
    </source>
</evidence>
<feature type="domain" description="EGF-like" evidence="2">
    <location>
        <begin position="1190"/>
        <end position="1220"/>
    </location>
</feature>
<feature type="transmembrane region" description="Helical" evidence="1">
    <location>
        <begin position="1853"/>
        <end position="1870"/>
    </location>
</feature>
<feature type="domain" description="EGF-like" evidence="2">
    <location>
        <begin position="1346"/>
        <end position="1379"/>
    </location>
</feature>
<feature type="transmembrane region" description="Helical" evidence="1">
    <location>
        <begin position="1749"/>
        <end position="1767"/>
    </location>
</feature>
<dbReference type="InParanoid" id="Q23AK2"/>
<feature type="domain" description="EGF-like" evidence="2">
    <location>
        <begin position="1113"/>
        <end position="1143"/>
    </location>
</feature>
<protein>
    <submittedName>
        <fullName evidence="3">Transmembrane protein, putative</fullName>
    </submittedName>
</protein>
<dbReference type="SMART" id="SM00181">
    <property type="entry name" value="EGF"/>
    <property type="match status" value="13"/>
</dbReference>
<dbReference type="HOGENOM" id="CLU_280402_0_0_1"/>
<dbReference type="EMBL" id="GG662724">
    <property type="protein sequence ID" value="EAR93490.2"/>
    <property type="molecule type" value="Genomic_DNA"/>
</dbReference>
<keyword evidence="1 3" id="KW-0812">Transmembrane</keyword>
<evidence type="ECO:0000259" key="2">
    <source>
        <dbReference type="SMART" id="SM00181"/>
    </source>
</evidence>
<feature type="transmembrane region" description="Helical" evidence="1">
    <location>
        <begin position="1709"/>
        <end position="1729"/>
    </location>
</feature>